<sequence>MTWVVFDVLALELFGAGESLEGALLFAALTNWVVVVADSTALRTAGVRVSPWWGILLLPVYMVLRTRRARSSPVVPAVFLALAVAYLVFGDLILNELDLP</sequence>
<feature type="transmembrane region" description="Helical" evidence="1">
    <location>
        <begin position="76"/>
        <end position="94"/>
    </location>
</feature>
<dbReference type="KEGG" id="kqi:F1D05_17700"/>
<dbReference type="Proteomes" id="UP000515563">
    <property type="component" value="Chromosome"/>
</dbReference>
<dbReference type="EMBL" id="CP043661">
    <property type="protein sequence ID" value="QNE19418.1"/>
    <property type="molecule type" value="Genomic_DNA"/>
</dbReference>
<keyword evidence="1" id="KW-1133">Transmembrane helix</keyword>
<evidence type="ECO:0000313" key="3">
    <source>
        <dbReference type="Proteomes" id="UP000515563"/>
    </source>
</evidence>
<keyword evidence="1" id="KW-0812">Transmembrane</keyword>
<feature type="transmembrane region" description="Helical" evidence="1">
    <location>
        <begin position="45"/>
        <end position="64"/>
    </location>
</feature>
<keyword evidence="1" id="KW-0472">Membrane</keyword>
<reference evidence="2 3" key="2">
    <citation type="journal article" date="2020" name="Microbiol. Resour. Announc.">
        <title>Antarctic desert soil bacteria exhibit high novel natural product potential, evaluated through long-read genome sequencing and comparative genomics.</title>
        <authorList>
            <person name="Benaud N."/>
            <person name="Edwards R.J."/>
            <person name="Amos T.G."/>
            <person name="D'Agostino P.M."/>
            <person name="Gutierrez-Chavez C."/>
            <person name="Montgomery K."/>
            <person name="Nicetic I."/>
            <person name="Ferrari B.C."/>
        </authorList>
    </citation>
    <scope>NUCLEOTIDE SEQUENCE [LARGE SCALE GENOMIC DNA]</scope>
    <source>
        <strain evidence="2 3">SPB151</strain>
    </source>
</reference>
<accession>A0A7G6WZK3</accession>
<gene>
    <name evidence="2" type="ORF">F1D05_17700</name>
</gene>
<dbReference type="AlphaFoldDB" id="A0A7G6WZK3"/>
<dbReference type="RefSeq" id="WP_185448696.1">
    <property type="nucleotide sequence ID" value="NZ_CP043661.1"/>
</dbReference>
<keyword evidence="3" id="KW-1185">Reference proteome</keyword>
<organism evidence="2 3">
    <name type="scientific">Kribbella qitaiheensis</name>
    <dbReference type="NCBI Taxonomy" id="1544730"/>
    <lineage>
        <taxon>Bacteria</taxon>
        <taxon>Bacillati</taxon>
        <taxon>Actinomycetota</taxon>
        <taxon>Actinomycetes</taxon>
        <taxon>Propionibacteriales</taxon>
        <taxon>Kribbellaceae</taxon>
        <taxon>Kribbella</taxon>
    </lineage>
</organism>
<reference evidence="3" key="1">
    <citation type="submission" date="2019-09" db="EMBL/GenBank/DDBJ databases">
        <title>Antimicrobial potential of Antarctic Bacteria.</title>
        <authorList>
            <person name="Benaud N."/>
            <person name="Edwards R.J."/>
            <person name="Ferrari B.C."/>
        </authorList>
    </citation>
    <scope>NUCLEOTIDE SEQUENCE [LARGE SCALE GENOMIC DNA]</scope>
    <source>
        <strain evidence="3">SPB151</strain>
    </source>
</reference>
<name>A0A7G6WZK3_9ACTN</name>
<proteinExistence type="predicted"/>
<evidence type="ECO:0000313" key="2">
    <source>
        <dbReference type="EMBL" id="QNE19418.1"/>
    </source>
</evidence>
<evidence type="ECO:0000256" key="1">
    <source>
        <dbReference type="SAM" id="Phobius"/>
    </source>
</evidence>
<protein>
    <submittedName>
        <fullName evidence="2">Uncharacterized protein</fullName>
    </submittedName>
</protein>